<organism evidence="3 4">
    <name type="scientific">Pristionchus mayeri</name>
    <dbReference type="NCBI Taxonomy" id="1317129"/>
    <lineage>
        <taxon>Eukaryota</taxon>
        <taxon>Metazoa</taxon>
        <taxon>Ecdysozoa</taxon>
        <taxon>Nematoda</taxon>
        <taxon>Chromadorea</taxon>
        <taxon>Rhabditida</taxon>
        <taxon>Rhabditina</taxon>
        <taxon>Diplogasteromorpha</taxon>
        <taxon>Diplogasteroidea</taxon>
        <taxon>Neodiplogasteridae</taxon>
        <taxon>Pristionchus</taxon>
    </lineage>
</organism>
<accession>A0AAN4ZLK5</accession>
<dbReference type="InterPro" id="IPR029058">
    <property type="entry name" value="AB_hydrolase_fold"/>
</dbReference>
<reference evidence="4" key="1">
    <citation type="submission" date="2022-10" db="EMBL/GenBank/DDBJ databases">
        <title>Genome assembly of Pristionchus species.</title>
        <authorList>
            <person name="Yoshida K."/>
            <person name="Sommer R.J."/>
        </authorList>
    </citation>
    <scope>NUCLEOTIDE SEQUENCE [LARGE SCALE GENOMIC DNA]</scope>
    <source>
        <strain evidence="4">RS5460</strain>
    </source>
</reference>
<evidence type="ECO:0000313" key="3">
    <source>
        <dbReference type="EMBL" id="GMR39880.1"/>
    </source>
</evidence>
<comment type="caution">
    <text evidence="3">The sequence shown here is derived from an EMBL/GenBank/DDBJ whole genome shotgun (WGS) entry which is preliminary data.</text>
</comment>
<gene>
    <name evidence="3" type="ORF">PMAYCL1PPCAC_10075</name>
</gene>
<protein>
    <recommendedName>
        <fullName evidence="2">Alpha/beta hydrolase fold-3 domain-containing protein</fullName>
    </recommendedName>
</protein>
<dbReference type="GO" id="GO:0004061">
    <property type="term" value="F:arylformamidase activity"/>
    <property type="evidence" value="ECO:0007669"/>
    <property type="project" value="TreeGrafter"/>
</dbReference>
<dbReference type="EMBL" id="BTRK01000003">
    <property type="protein sequence ID" value="GMR39880.1"/>
    <property type="molecule type" value="Genomic_DNA"/>
</dbReference>
<evidence type="ECO:0000256" key="1">
    <source>
        <dbReference type="ARBA" id="ARBA00022801"/>
    </source>
</evidence>
<feature type="non-terminal residue" evidence="3">
    <location>
        <position position="1"/>
    </location>
</feature>
<feature type="domain" description="Alpha/beta hydrolase fold-3" evidence="2">
    <location>
        <begin position="75"/>
        <end position="179"/>
    </location>
</feature>
<evidence type="ECO:0000313" key="4">
    <source>
        <dbReference type="Proteomes" id="UP001328107"/>
    </source>
</evidence>
<proteinExistence type="predicted"/>
<dbReference type="Pfam" id="PF07859">
    <property type="entry name" value="Abhydrolase_3"/>
    <property type="match status" value="1"/>
</dbReference>
<dbReference type="PANTHER" id="PTHR48081">
    <property type="entry name" value="AB HYDROLASE SUPERFAMILY PROTEIN C4A8.06C"/>
    <property type="match status" value="1"/>
</dbReference>
<dbReference type="Gene3D" id="3.40.50.1820">
    <property type="entry name" value="alpha/beta hydrolase"/>
    <property type="match status" value="1"/>
</dbReference>
<keyword evidence="1" id="KW-0378">Hydrolase</keyword>
<keyword evidence="4" id="KW-1185">Reference proteome</keyword>
<dbReference type="InterPro" id="IPR013094">
    <property type="entry name" value="AB_hydrolase_3"/>
</dbReference>
<dbReference type="AlphaFoldDB" id="A0AAN4ZLK5"/>
<dbReference type="Proteomes" id="UP001328107">
    <property type="component" value="Unassembled WGS sequence"/>
</dbReference>
<dbReference type="PANTHER" id="PTHR48081:SF33">
    <property type="entry name" value="KYNURENINE FORMAMIDASE"/>
    <property type="match status" value="1"/>
</dbReference>
<dbReference type="InterPro" id="IPR050300">
    <property type="entry name" value="GDXG_lipolytic_enzyme"/>
</dbReference>
<name>A0AAN4ZLK5_9BILA</name>
<sequence>DDPSFTEADCLYSPSHWTMDEKTPKQVIDRFIAALIAAEGRLKAITPSVMQTHRLGVDEREAFDIYGPTSADSVLIWIHGGYWQEGSRENVAPLLEPLLVGGTTVVSLGYKLASHNRPLSALVYDVAAAIEKVLSLLPDAGRVVVGGHSAGAHLAYKACAVLKSARITGLALVAGIFELTELPDTVIGTPIGLTDADAEESSCQLDEYTEGEIEALILVGECDSPRFRSQAAELHEGLRSRKIKSQWMELPNEDHYSLVEGFAHESKKQTKLLKKFCSIQSL</sequence>
<evidence type="ECO:0000259" key="2">
    <source>
        <dbReference type="Pfam" id="PF07859"/>
    </source>
</evidence>
<dbReference type="SUPFAM" id="SSF53474">
    <property type="entry name" value="alpha/beta-Hydrolases"/>
    <property type="match status" value="1"/>
</dbReference>